<evidence type="ECO:0000256" key="5">
    <source>
        <dbReference type="ARBA" id="ARBA00022679"/>
    </source>
</evidence>
<comment type="subcellular location">
    <subcellularLocation>
        <location evidence="2">Membrane</location>
        <topology evidence="2">Multi-pass membrane protein</topology>
    </subcellularLocation>
</comment>
<feature type="domain" description="Histidine kinase" evidence="13">
    <location>
        <begin position="251"/>
        <end position="465"/>
    </location>
</feature>
<dbReference type="InterPro" id="IPR003594">
    <property type="entry name" value="HATPase_dom"/>
</dbReference>
<accession>A0A4V2NMB3</accession>
<dbReference type="GO" id="GO:0000155">
    <property type="term" value="F:phosphorelay sensor kinase activity"/>
    <property type="evidence" value="ECO:0007669"/>
    <property type="project" value="InterPro"/>
</dbReference>
<dbReference type="EC" id="2.7.13.3" evidence="3"/>
<evidence type="ECO:0000259" key="13">
    <source>
        <dbReference type="PROSITE" id="PS50109"/>
    </source>
</evidence>
<evidence type="ECO:0000256" key="2">
    <source>
        <dbReference type="ARBA" id="ARBA00004141"/>
    </source>
</evidence>
<evidence type="ECO:0000256" key="12">
    <source>
        <dbReference type="ARBA" id="ARBA00023136"/>
    </source>
</evidence>
<dbReference type="SUPFAM" id="SSF47384">
    <property type="entry name" value="Homodimeric domain of signal transducing histidine kinase"/>
    <property type="match status" value="1"/>
</dbReference>
<evidence type="ECO:0000313" key="16">
    <source>
        <dbReference type="Proteomes" id="UP000291822"/>
    </source>
</evidence>
<dbReference type="InterPro" id="IPR050428">
    <property type="entry name" value="TCS_sensor_his_kinase"/>
</dbReference>
<evidence type="ECO:0000313" key="15">
    <source>
        <dbReference type="EMBL" id="TCI12677.1"/>
    </source>
</evidence>
<evidence type="ECO:0000256" key="9">
    <source>
        <dbReference type="ARBA" id="ARBA00022840"/>
    </source>
</evidence>
<keyword evidence="6" id="KW-0812">Transmembrane</keyword>
<feature type="domain" description="HAMP" evidence="14">
    <location>
        <begin position="191"/>
        <end position="243"/>
    </location>
</feature>
<dbReference type="Gene3D" id="3.30.565.10">
    <property type="entry name" value="Histidine kinase-like ATPase, C-terminal domain"/>
    <property type="match status" value="1"/>
</dbReference>
<dbReference type="InterPro" id="IPR036097">
    <property type="entry name" value="HisK_dim/P_sf"/>
</dbReference>
<keyword evidence="11" id="KW-0902">Two-component regulatory system</keyword>
<dbReference type="CDD" id="cd00075">
    <property type="entry name" value="HATPase"/>
    <property type="match status" value="1"/>
</dbReference>
<gene>
    <name evidence="15" type="ORF">EZM97_04855</name>
</gene>
<dbReference type="InterPro" id="IPR036890">
    <property type="entry name" value="HATPase_C_sf"/>
</dbReference>
<evidence type="ECO:0000256" key="1">
    <source>
        <dbReference type="ARBA" id="ARBA00000085"/>
    </source>
</evidence>
<keyword evidence="9" id="KW-0067">ATP-binding</keyword>
<dbReference type="Proteomes" id="UP000291822">
    <property type="component" value="Unassembled WGS sequence"/>
</dbReference>
<dbReference type="GO" id="GO:0005524">
    <property type="term" value="F:ATP binding"/>
    <property type="evidence" value="ECO:0007669"/>
    <property type="project" value="UniProtKB-KW"/>
</dbReference>
<evidence type="ECO:0000256" key="7">
    <source>
        <dbReference type="ARBA" id="ARBA00022741"/>
    </source>
</evidence>
<dbReference type="AlphaFoldDB" id="A0A4V2NMB3"/>
<keyword evidence="5" id="KW-0808">Transferase</keyword>
<dbReference type="InterPro" id="IPR013727">
    <property type="entry name" value="2CSK_N"/>
</dbReference>
<keyword evidence="16" id="KW-1185">Reference proteome</keyword>
<comment type="caution">
    <text evidence="15">The sequence shown here is derived from an EMBL/GenBank/DDBJ whole genome shotgun (WGS) entry which is preliminary data.</text>
</comment>
<dbReference type="SMART" id="SM00388">
    <property type="entry name" value="HisKA"/>
    <property type="match status" value="1"/>
</dbReference>
<dbReference type="InterPro" id="IPR005467">
    <property type="entry name" value="His_kinase_dom"/>
</dbReference>
<evidence type="ECO:0000259" key="14">
    <source>
        <dbReference type="PROSITE" id="PS50885"/>
    </source>
</evidence>
<dbReference type="SUPFAM" id="SSF55874">
    <property type="entry name" value="ATPase domain of HSP90 chaperone/DNA topoisomerase II/histidine kinase"/>
    <property type="match status" value="1"/>
</dbReference>
<dbReference type="CDD" id="cd00082">
    <property type="entry name" value="HisKA"/>
    <property type="match status" value="1"/>
</dbReference>
<sequence>MRASSLRARLIWLILAALALVLVPLGIYSFQRTVKEVDELSDGRLAQSARTLQVLIEHAGLPAIRGSQGQSSIVVPITGHAAQGILVHGHTYESEVGFQVVDSDGKVLLTTASLGDLPPPRPTDAGFRDTRQGDYRWRIFTLPPDAEGVVIRSGERYDSRHDIMQALWIEHSLPLLLGMPILGLLVGWAVTRGLRPLQELAQRLSTRRVGSREPLEIRRAPAELAPVISALNEQFARLENTLERERRFSADVAHELRTPLASTIINLENIQAHQEPSETEAALDGARRSVAALARRVEQLLALARLESSSQAGERRPMDLVAVAGSVIEELAPLIVDSKVELTVDLPRHPLPMTGYEAAMAALLRNLLENALRHVPDGGSVQLSMAASDGVAEIDVIDNGEGIPPERREAVFARFHREAGSRGDGYGLGLSIVQRAAQLHDADIALLDSPMGHGLRVRVRVPMIVRSPPAL</sequence>
<dbReference type="PRINTS" id="PR00344">
    <property type="entry name" value="BCTRLSENSOR"/>
</dbReference>
<dbReference type="SMART" id="SM00387">
    <property type="entry name" value="HATPase_c"/>
    <property type="match status" value="1"/>
</dbReference>
<dbReference type="Pfam" id="PF02518">
    <property type="entry name" value="HATPase_c"/>
    <property type="match status" value="1"/>
</dbReference>
<dbReference type="Gene3D" id="1.10.287.130">
    <property type="match status" value="1"/>
</dbReference>
<dbReference type="PANTHER" id="PTHR45436:SF14">
    <property type="entry name" value="SENSOR PROTEIN QSEC"/>
    <property type="match status" value="1"/>
</dbReference>
<keyword evidence="10" id="KW-1133">Transmembrane helix</keyword>
<evidence type="ECO:0000256" key="8">
    <source>
        <dbReference type="ARBA" id="ARBA00022777"/>
    </source>
</evidence>
<dbReference type="GO" id="GO:0005886">
    <property type="term" value="C:plasma membrane"/>
    <property type="evidence" value="ECO:0007669"/>
    <property type="project" value="TreeGrafter"/>
</dbReference>
<dbReference type="InterPro" id="IPR003660">
    <property type="entry name" value="HAMP_dom"/>
</dbReference>
<dbReference type="RefSeq" id="WP_131150543.1">
    <property type="nucleotide sequence ID" value="NZ_SJTG01000001.1"/>
</dbReference>
<protein>
    <recommendedName>
        <fullName evidence="3">histidine kinase</fullName>
        <ecNumber evidence="3">2.7.13.3</ecNumber>
    </recommendedName>
</protein>
<evidence type="ECO:0000256" key="4">
    <source>
        <dbReference type="ARBA" id="ARBA00022553"/>
    </source>
</evidence>
<dbReference type="InterPro" id="IPR003661">
    <property type="entry name" value="HisK_dim/P_dom"/>
</dbReference>
<dbReference type="PANTHER" id="PTHR45436">
    <property type="entry name" value="SENSOR HISTIDINE KINASE YKOH"/>
    <property type="match status" value="1"/>
</dbReference>
<keyword evidence="7" id="KW-0547">Nucleotide-binding</keyword>
<dbReference type="Pfam" id="PF08521">
    <property type="entry name" value="2CSK_N"/>
    <property type="match status" value="1"/>
</dbReference>
<reference evidence="15 16" key="1">
    <citation type="submission" date="2019-02" db="EMBL/GenBank/DDBJ databases">
        <title>Dyella amyloliquefaciens sp. nov., isolated from forest soil.</title>
        <authorList>
            <person name="Gao Z.-H."/>
            <person name="Qiu L.-H."/>
        </authorList>
    </citation>
    <scope>NUCLEOTIDE SEQUENCE [LARGE SCALE GENOMIC DNA]</scope>
    <source>
        <strain evidence="15 16">KACC 12747</strain>
    </source>
</reference>
<keyword evidence="12" id="KW-0472">Membrane</keyword>
<proteinExistence type="predicted"/>
<keyword evidence="4" id="KW-0597">Phosphoprotein</keyword>
<dbReference type="PROSITE" id="PS50885">
    <property type="entry name" value="HAMP"/>
    <property type="match status" value="1"/>
</dbReference>
<dbReference type="EMBL" id="SJTG01000001">
    <property type="protein sequence ID" value="TCI12677.1"/>
    <property type="molecule type" value="Genomic_DNA"/>
</dbReference>
<evidence type="ECO:0000256" key="11">
    <source>
        <dbReference type="ARBA" id="ARBA00023012"/>
    </source>
</evidence>
<keyword evidence="8 15" id="KW-0418">Kinase</keyword>
<name>A0A4V2NMB3_9GAMM</name>
<evidence type="ECO:0000256" key="3">
    <source>
        <dbReference type="ARBA" id="ARBA00012438"/>
    </source>
</evidence>
<dbReference type="InterPro" id="IPR004358">
    <property type="entry name" value="Sig_transdc_His_kin-like_C"/>
</dbReference>
<dbReference type="Pfam" id="PF00512">
    <property type="entry name" value="HisKA"/>
    <property type="match status" value="1"/>
</dbReference>
<comment type="catalytic activity">
    <reaction evidence="1">
        <text>ATP + protein L-histidine = ADP + protein N-phospho-L-histidine.</text>
        <dbReference type="EC" id="2.7.13.3"/>
    </reaction>
</comment>
<evidence type="ECO:0000256" key="10">
    <source>
        <dbReference type="ARBA" id="ARBA00022989"/>
    </source>
</evidence>
<organism evidence="15 16">
    <name type="scientific">Dyella soli</name>
    <dbReference type="NCBI Taxonomy" id="522319"/>
    <lineage>
        <taxon>Bacteria</taxon>
        <taxon>Pseudomonadati</taxon>
        <taxon>Pseudomonadota</taxon>
        <taxon>Gammaproteobacteria</taxon>
        <taxon>Lysobacterales</taxon>
        <taxon>Rhodanobacteraceae</taxon>
        <taxon>Dyella</taxon>
    </lineage>
</organism>
<dbReference type="PROSITE" id="PS50109">
    <property type="entry name" value="HIS_KIN"/>
    <property type="match status" value="1"/>
</dbReference>
<evidence type="ECO:0000256" key="6">
    <source>
        <dbReference type="ARBA" id="ARBA00022692"/>
    </source>
</evidence>